<gene>
    <name evidence="1" type="ORF">AB5J50_49900</name>
</gene>
<organism evidence="1">
    <name type="scientific">Streptomyces sp. R35</name>
    <dbReference type="NCBI Taxonomy" id="3238630"/>
    <lineage>
        <taxon>Bacteria</taxon>
        <taxon>Bacillati</taxon>
        <taxon>Actinomycetota</taxon>
        <taxon>Actinomycetes</taxon>
        <taxon>Kitasatosporales</taxon>
        <taxon>Streptomycetaceae</taxon>
        <taxon>Streptomyces</taxon>
    </lineage>
</organism>
<sequence length="72" mass="7808">MPAYTRTWLWVLRKNPGSYAASADRYITTDAPYQFSTATRRPLSTSLDAAAYLTGRDVAAADCAFAGTACTH</sequence>
<accession>A0AB39SSI6</accession>
<proteinExistence type="predicted"/>
<dbReference type="EMBL" id="CP163440">
    <property type="protein sequence ID" value="XDQ68299.1"/>
    <property type="molecule type" value="Genomic_DNA"/>
</dbReference>
<protein>
    <submittedName>
        <fullName evidence="1">Uncharacterized protein</fullName>
    </submittedName>
</protein>
<name>A0AB39SSI6_9ACTN</name>
<evidence type="ECO:0000313" key="1">
    <source>
        <dbReference type="EMBL" id="XDQ68299.1"/>
    </source>
</evidence>
<dbReference type="RefSeq" id="WP_369265122.1">
    <property type="nucleotide sequence ID" value="NZ_CP163440.1"/>
</dbReference>
<reference evidence="1" key="1">
    <citation type="submission" date="2024-07" db="EMBL/GenBank/DDBJ databases">
        <authorList>
            <person name="Yu S.T."/>
        </authorList>
    </citation>
    <scope>NUCLEOTIDE SEQUENCE</scope>
    <source>
        <strain evidence="1">R35</strain>
    </source>
</reference>
<dbReference type="AlphaFoldDB" id="A0AB39SSI6"/>